<keyword evidence="1" id="KW-1133">Transmembrane helix</keyword>
<accession>A0A6V7UDM6</accession>
<protein>
    <submittedName>
        <fullName evidence="2">Uncharacterized protein</fullName>
    </submittedName>
</protein>
<evidence type="ECO:0000256" key="1">
    <source>
        <dbReference type="SAM" id="Phobius"/>
    </source>
</evidence>
<feature type="transmembrane region" description="Helical" evidence="1">
    <location>
        <begin position="20"/>
        <end position="42"/>
    </location>
</feature>
<sequence>MILLFKIYVFKKKDLVLNGHYLSVFLFFFNYFLCFLFLRVWFGGSKLSHTKEKNDFRLALRFGIEYLKLFFIF</sequence>
<dbReference type="AlphaFoldDB" id="A0A6V7UDM6"/>
<gene>
    <name evidence="2" type="ORF">MENT_LOCUS11296</name>
</gene>
<dbReference type="EMBL" id="CAJEWN010000054">
    <property type="protein sequence ID" value="CAD2153893.1"/>
    <property type="molecule type" value="Genomic_DNA"/>
</dbReference>
<organism evidence="2 3">
    <name type="scientific">Meloidogyne enterolobii</name>
    <name type="common">Root-knot nematode worm</name>
    <name type="synonym">Meloidogyne mayaguensis</name>
    <dbReference type="NCBI Taxonomy" id="390850"/>
    <lineage>
        <taxon>Eukaryota</taxon>
        <taxon>Metazoa</taxon>
        <taxon>Ecdysozoa</taxon>
        <taxon>Nematoda</taxon>
        <taxon>Chromadorea</taxon>
        <taxon>Rhabditida</taxon>
        <taxon>Tylenchina</taxon>
        <taxon>Tylenchomorpha</taxon>
        <taxon>Tylenchoidea</taxon>
        <taxon>Meloidogynidae</taxon>
        <taxon>Meloidogyninae</taxon>
        <taxon>Meloidogyne</taxon>
    </lineage>
</organism>
<proteinExistence type="predicted"/>
<keyword evidence="1" id="KW-0472">Membrane</keyword>
<reference evidence="2 3" key="1">
    <citation type="submission" date="2020-08" db="EMBL/GenBank/DDBJ databases">
        <authorList>
            <person name="Koutsovoulos G."/>
            <person name="Danchin GJ E."/>
        </authorList>
    </citation>
    <scope>NUCLEOTIDE SEQUENCE [LARGE SCALE GENOMIC DNA]</scope>
</reference>
<keyword evidence="1" id="KW-0812">Transmembrane</keyword>
<evidence type="ECO:0000313" key="2">
    <source>
        <dbReference type="EMBL" id="CAD2153893.1"/>
    </source>
</evidence>
<name>A0A6V7UDM6_MELEN</name>
<evidence type="ECO:0000313" key="3">
    <source>
        <dbReference type="Proteomes" id="UP000580250"/>
    </source>
</evidence>
<dbReference type="Proteomes" id="UP000580250">
    <property type="component" value="Unassembled WGS sequence"/>
</dbReference>
<comment type="caution">
    <text evidence="2">The sequence shown here is derived from an EMBL/GenBank/DDBJ whole genome shotgun (WGS) entry which is preliminary data.</text>
</comment>